<protein>
    <submittedName>
        <fullName evidence="3">Uncharacterized protein</fullName>
    </submittedName>
</protein>
<feature type="region of interest" description="Disordered" evidence="1">
    <location>
        <begin position="105"/>
        <end position="126"/>
    </location>
</feature>
<comment type="caution">
    <text evidence="3">The sequence shown here is derived from an EMBL/GenBank/DDBJ whole genome shotgun (WGS) entry which is preliminary data.</text>
</comment>
<evidence type="ECO:0000313" key="3">
    <source>
        <dbReference type="EMBL" id="KAF3429745.1"/>
    </source>
</evidence>
<accession>A0A833W0D5</accession>
<feature type="chain" id="PRO_5032928680" evidence="2">
    <location>
        <begin position="21"/>
        <end position="212"/>
    </location>
</feature>
<sequence>MKAVFILFSSICVSAWCVSAASFNEGVPTLNNHLATTVTLHRIVREIDPFRIIERFISDITLFPGRAFQQFLQFIRSILASIKSAIRLVFDSIDSIINNVFEQNNGTSSSTEDRHRRSPNETSPLPDVILNPLNDVRKILRQIENTTSAEIGTIVETIARTAWNFFTTEVLPWLHRILERLENSNVLPSSVQNLIQSLEAIYFLMRMAGYVS</sequence>
<evidence type="ECO:0000256" key="1">
    <source>
        <dbReference type="SAM" id="MobiDB-lite"/>
    </source>
</evidence>
<name>A0A833W0D5_9HYME</name>
<proteinExistence type="predicted"/>
<dbReference type="Proteomes" id="UP000655588">
    <property type="component" value="Unassembled WGS sequence"/>
</dbReference>
<dbReference type="AlphaFoldDB" id="A0A833W0D5"/>
<reference evidence="3" key="1">
    <citation type="submission" date="2019-11" db="EMBL/GenBank/DDBJ databases">
        <title>The nuclear and mitochondrial genomes of Frieseomelitta varia - a highly eusocial stingless bee (Meliponini) with a permanently sterile worker caste.</title>
        <authorList>
            <person name="Freitas F.C.P."/>
            <person name="Lourenco A.P."/>
            <person name="Nunes F.M.F."/>
            <person name="Paschoal A.R."/>
            <person name="Abreu F.C.P."/>
            <person name="Barbin F.O."/>
            <person name="Bataglia L."/>
            <person name="Cardoso-Junior C.A.M."/>
            <person name="Cervoni M.S."/>
            <person name="Silva S.R."/>
            <person name="Dalarmi F."/>
            <person name="Del Lama M.A."/>
            <person name="Depintor T.S."/>
            <person name="Ferreira K.M."/>
            <person name="Goria P.S."/>
            <person name="Jaskot M.C."/>
            <person name="Lago D.C."/>
            <person name="Luna-Lucena D."/>
            <person name="Moda L.M."/>
            <person name="Nascimento L."/>
            <person name="Pedrino M."/>
            <person name="Rabico F.O."/>
            <person name="Sanches F.C."/>
            <person name="Santos D.E."/>
            <person name="Santos C.G."/>
            <person name="Vieira J."/>
            <person name="Lopes T.F."/>
            <person name="Barchuk A.R."/>
            <person name="Hartfelder K."/>
            <person name="Simoes Z.L.P."/>
            <person name="Bitondi M.M.G."/>
            <person name="Pinheiro D.G."/>
        </authorList>
    </citation>
    <scope>NUCLEOTIDE SEQUENCE</scope>
    <source>
        <strain evidence="3">USP_RPSP 00005682</strain>
        <tissue evidence="3">Whole individual</tissue>
    </source>
</reference>
<evidence type="ECO:0000313" key="4">
    <source>
        <dbReference type="Proteomes" id="UP000655588"/>
    </source>
</evidence>
<evidence type="ECO:0000256" key="2">
    <source>
        <dbReference type="SAM" id="SignalP"/>
    </source>
</evidence>
<keyword evidence="2" id="KW-0732">Signal</keyword>
<gene>
    <name evidence="3" type="ORF">E2986_05556</name>
</gene>
<feature type="signal peptide" evidence="2">
    <location>
        <begin position="1"/>
        <end position="20"/>
    </location>
</feature>
<organism evidence="3 4">
    <name type="scientific">Frieseomelitta varia</name>
    <dbReference type="NCBI Taxonomy" id="561572"/>
    <lineage>
        <taxon>Eukaryota</taxon>
        <taxon>Metazoa</taxon>
        <taxon>Ecdysozoa</taxon>
        <taxon>Arthropoda</taxon>
        <taxon>Hexapoda</taxon>
        <taxon>Insecta</taxon>
        <taxon>Pterygota</taxon>
        <taxon>Neoptera</taxon>
        <taxon>Endopterygota</taxon>
        <taxon>Hymenoptera</taxon>
        <taxon>Apocrita</taxon>
        <taxon>Aculeata</taxon>
        <taxon>Apoidea</taxon>
        <taxon>Anthophila</taxon>
        <taxon>Apidae</taxon>
        <taxon>Frieseomelitta</taxon>
    </lineage>
</organism>
<keyword evidence="4" id="KW-1185">Reference proteome</keyword>
<dbReference type="EMBL" id="WNWW01000146">
    <property type="protein sequence ID" value="KAF3429745.1"/>
    <property type="molecule type" value="Genomic_DNA"/>
</dbReference>